<evidence type="ECO:0000256" key="9">
    <source>
        <dbReference type="ARBA" id="ARBA00023136"/>
    </source>
</evidence>
<evidence type="ECO:0000259" key="10">
    <source>
        <dbReference type="PROSITE" id="PS50109"/>
    </source>
</evidence>
<dbReference type="Pfam" id="PF00512">
    <property type="entry name" value="HisKA"/>
    <property type="match status" value="1"/>
</dbReference>
<dbReference type="RefSeq" id="WP_052148300.1">
    <property type="nucleotide sequence ID" value="NZ_CADFGF010000010.1"/>
</dbReference>
<dbReference type="SMART" id="SM00388">
    <property type="entry name" value="HisKA"/>
    <property type="match status" value="1"/>
</dbReference>
<dbReference type="OrthoDB" id="8554694at2"/>
<keyword evidence="5" id="KW-0808">Transferase</keyword>
<reference evidence="11" key="1">
    <citation type="journal article" date="2015" name="Genome Announc.">
        <title>Draft Genome Sequence of the Polyhydroxyalkanoate-Producing Bacterium Burkholderia sacchari LMG 19450 Isolated from Brazilian Sugarcane Plantation Soil.</title>
        <authorList>
            <person name="Alexandrino P.M."/>
            <person name="Mendonca T.T."/>
            <person name="Guaman Bautista L.P."/>
            <person name="Cherix J."/>
            <person name="Lozano-Sakalauskas G.C."/>
            <person name="Fujita A."/>
            <person name="Ramos Filho E."/>
            <person name="Long P."/>
            <person name="Padilla G."/>
            <person name="Taciro M.K."/>
            <person name="Gomez J.G."/>
            <person name="Silva L.F."/>
        </authorList>
    </citation>
    <scope>NUCLEOTIDE SEQUENCE</scope>
    <source>
        <strain evidence="11">LMG 19450</strain>
    </source>
</reference>
<keyword evidence="7 11" id="KW-0418">Kinase</keyword>
<dbReference type="EMBL" id="JTDB02000004">
    <property type="protein sequence ID" value="NLP63008.1"/>
    <property type="molecule type" value="Genomic_DNA"/>
</dbReference>
<reference evidence="11" key="2">
    <citation type="submission" date="2020-04" db="EMBL/GenBank/DDBJ databases">
        <authorList>
            <person name="Alexandrino P."/>
            <person name="Mendonca T."/>
            <person name="Guaman L."/>
            <person name="Cherix J."/>
            <person name="Lozano-Sakalauskas G."/>
            <person name="Fujita A."/>
            <person name="Filho E.R."/>
            <person name="Long P."/>
            <person name="Padilla G."/>
            <person name="Taciro M.K."/>
            <person name="Gomez J.G."/>
            <person name="Silva L.F."/>
            <person name="Torres M."/>
        </authorList>
    </citation>
    <scope>NUCLEOTIDE SEQUENCE</scope>
    <source>
        <strain evidence="11">LMG 19450</strain>
    </source>
</reference>
<dbReference type="Pfam" id="PF08521">
    <property type="entry name" value="2CSK_N"/>
    <property type="match status" value="1"/>
</dbReference>
<dbReference type="Pfam" id="PF02518">
    <property type="entry name" value="HATPase_c"/>
    <property type="match status" value="1"/>
</dbReference>
<dbReference type="InterPro" id="IPR004358">
    <property type="entry name" value="Sig_transdc_His_kin-like_C"/>
</dbReference>
<evidence type="ECO:0000256" key="1">
    <source>
        <dbReference type="ARBA" id="ARBA00000085"/>
    </source>
</evidence>
<organism evidence="11 12">
    <name type="scientific">Paraburkholderia sacchari</name>
    <dbReference type="NCBI Taxonomy" id="159450"/>
    <lineage>
        <taxon>Bacteria</taxon>
        <taxon>Pseudomonadati</taxon>
        <taxon>Pseudomonadota</taxon>
        <taxon>Betaproteobacteria</taxon>
        <taxon>Burkholderiales</taxon>
        <taxon>Burkholderiaceae</taxon>
        <taxon>Paraburkholderia</taxon>
    </lineage>
</organism>
<dbReference type="SMART" id="SM00387">
    <property type="entry name" value="HATPase_c"/>
    <property type="match status" value="1"/>
</dbReference>
<comment type="subcellular location">
    <subcellularLocation>
        <location evidence="2">Membrane</location>
    </subcellularLocation>
</comment>
<dbReference type="GO" id="GO:0005886">
    <property type="term" value="C:plasma membrane"/>
    <property type="evidence" value="ECO:0007669"/>
    <property type="project" value="TreeGrafter"/>
</dbReference>
<keyword evidence="8" id="KW-1133">Transmembrane helix</keyword>
<accession>A0A8T6ZE32</accession>
<dbReference type="GO" id="GO:0000155">
    <property type="term" value="F:phosphorelay sensor kinase activity"/>
    <property type="evidence" value="ECO:0007669"/>
    <property type="project" value="InterPro"/>
</dbReference>
<evidence type="ECO:0000256" key="5">
    <source>
        <dbReference type="ARBA" id="ARBA00022679"/>
    </source>
</evidence>
<keyword evidence="9" id="KW-0472">Membrane</keyword>
<dbReference type="InterPro" id="IPR013727">
    <property type="entry name" value="2CSK_N"/>
</dbReference>
<dbReference type="Gene3D" id="3.30.565.10">
    <property type="entry name" value="Histidine kinase-like ATPase, C-terminal domain"/>
    <property type="match status" value="1"/>
</dbReference>
<dbReference type="InterPro" id="IPR003594">
    <property type="entry name" value="HATPase_dom"/>
</dbReference>
<comment type="caution">
    <text evidence="11">The sequence shown here is derived from an EMBL/GenBank/DDBJ whole genome shotgun (WGS) entry which is preliminary data.</text>
</comment>
<evidence type="ECO:0000256" key="6">
    <source>
        <dbReference type="ARBA" id="ARBA00022692"/>
    </source>
</evidence>
<dbReference type="SUPFAM" id="SSF47384">
    <property type="entry name" value="Homodimeric domain of signal transducing histidine kinase"/>
    <property type="match status" value="1"/>
</dbReference>
<evidence type="ECO:0000256" key="3">
    <source>
        <dbReference type="ARBA" id="ARBA00012438"/>
    </source>
</evidence>
<dbReference type="InterPro" id="IPR003661">
    <property type="entry name" value="HisK_dim/P_dom"/>
</dbReference>
<evidence type="ECO:0000256" key="2">
    <source>
        <dbReference type="ARBA" id="ARBA00004370"/>
    </source>
</evidence>
<dbReference type="PRINTS" id="PR00344">
    <property type="entry name" value="BCTRLSENSOR"/>
</dbReference>
<comment type="catalytic activity">
    <reaction evidence="1">
        <text>ATP + protein L-histidine = ADP + protein N-phospho-L-histidine.</text>
        <dbReference type="EC" id="2.7.13.3"/>
    </reaction>
</comment>
<evidence type="ECO:0000256" key="4">
    <source>
        <dbReference type="ARBA" id="ARBA00022553"/>
    </source>
</evidence>
<dbReference type="EC" id="2.7.13.3" evidence="3"/>
<dbReference type="SUPFAM" id="SSF55874">
    <property type="entry name" value="ATPase domain of HSP90 chaperone/DNA topoisomerase II/histidine kinase"/>
    <property type="match status" value="1"/>
</dbReference>
<dbReference type="PANTHER" id="PTHR45436:SF1">
    <property type="entry name" value="SENSOR PROTEIN QSEC"/>
    <property type="match status" value="1"/>
</dbReference>
<gene>
    <name evidence="11" type="ORF">NH14_017895</name>
</gene>
<dbReference type="InterPro" id="IPR005467">
    <property type="entry name" value="His_kinase_dom"/>
</dbReference>
<keyword evidence="4" id="KW-0597">Phosphoprotein</keyword>
<dbReference type="CDD" id="cd00075">
    <property type="entry name" value="HATPase"/>
    <property type="match status" value="1"/>
</dbReference>
<evidence type="ECO:0000256" key="8">
    <source>
        <dbReference type="ARBA" id="ARBA00022989"/>
    </source>
</evidence>
<dbReference type="AlphaFoldDB" id="A0A8T6ZE32"/>
<feature type="domain" description="Histidine kinase" evidence="10">
    <location>
        <begin position="254"/>
        <end position="467"/>
    </location>
</feature>
<dbReference type="Gene3D" id="1.10.287.130">
    <property type="match status" value="1"/>
</dbReference>
<dbReference type="PROSITE" id="PS50109">
    <property type="entry name" value="HIS_KIN"/>
    <property type="match status" value="1"/>
</dbReference>
<dbReference type="InterPro" id="IPR050428">
    <property type="entry name" value="TCS_sensor_his_kinase"/>
</dbReference>
<dbReference type="InterPro" id="IPR036097">
    <property type="entry name" value="HisK_dim/P_sf"/>
</dbReference>
<dbReference type="PANTHER" id="PTHR45436">
    <property type="entry name" value="SENSOR HISTIDINE KINASE YKOH"/>
    <property type="match status" value="1"/>
</dbReference>
<evidence type="ECO:0000313" key="11">
    <source>
        <dbReference type="EMBL" id="NLP63008.1"/>
    </source>
</evidence>
<protein>
    <recommendedName>
        <fullName evidence="3">histidine kinase</fullName>
        <ecNumber evidence="3">2.7.13.3</ecNumber>
    </recommendedName>
</protein>
<sequence length="487" mass="52576">MVHSLRARLLLWLLLPLAAFTVVTGGMSYDAARQTADLLQDNSLLASARTIIEDVDWENGALVANIPPAALEMFESPYQDRVFYKVLAGDGRLLGGVPELAPPPASAQSFAQSSTQSSTQLPAFYDSQYDGAPIRAVAYERMLYDSGRAERVTVIVGKTVASRQAMIDGLWRPQLMRQWLMLALVALLVPLGLTLELRPLMKLKNDVADREPTELEPIRPDHLPSELRPIVDAINQCIARLKVHASTQRQFIADAAHQLRTPLTLLATQIQFASQCDAQDPALFVALRGVRRTSQKMAELTSQLLLLAQAESMAPERMGTRVDLGAVVSSVLEESIQAAQQRDIDLGAELDDGVVVAGNAGLLASLAANLVDNAIRYTQAGGNVTAICRREGSEVVLQVVDNGPGIPAEARKHVFERFYRVATDTEGTGLGLAIVHQVARSHGGAVSVGPGAGRVGLVVTVRLPVWREAAERSGSKERHAMLEAALT</sequence>
<dbReference type="Proteomes" id="UP000030460">
    <property type="component" value="Unassembled WGS sequence"/>
</dbReference>
<evidence type="ECO:0000313" key="12">
    <source>
        <dbReference type="Proteomes" id="UP000030460"/>
    </source>
</evidence>
<evidence type="ECO:0000256" key="7">
    <source>
        <dbReference type="ARBA" id="ARBA00022777"/>
    </source>
</evidence>
<dbReference type="InterPro" id="IPR036890">
    <property type="entry name" value="HATPase_C_sf"/>
</dbReference>
<keyword evidence="12" id="KW-1185">Reference proteome</keyword>
<name>A0A8T6ZE32_9BURK</name>
<dbReference type="CDD" id="cd00082">
    <property type="entry name" value="HisKA"/>
    <property type="match status" value="1"/>
</dbReference>
<keyword evidence="6" id="KW-0812">Transmembrane</keyword>
<proteinExistence type="predicted"/>